<reference evidence="1" key="1">
    <citation type="submission" date="2020-04" db="EMBL/GenBank/DDBJ databases">
        <authorList>
            <person name="Chiriac C."/>
            <person name="Salcher M."/>
            <person name="Ghai R."/>
            <person name="Kavagutti S V."/>
        </authorList>
    </citation>
    <scope>NUCLEOTIDE SEQUENCE</scope>
</reference>
<evidence type="ECO:0000313" key="1">
    <source>
        <dbReference type="EMBL" id="CAB4148773.1"/>
    </source>
</evidence>
<protein>
    <submittedName>
        <fullName evidence="1">Uncharacterized protein</fullName>
    </submittedName>
</protein>
<organism evidence="1">
    <name type="scientific">uncultured Caudovirales phage</name>
    <dbReference type="NCBI Taxonomy" id="2100421"/>
    <lineage>
        <taxon>Viruses</taxon>
        <taxon>Duplodnaviria</taxon>
        <taxon>Heunggongvirae</taxon>
        <taxon>Uroviricota</taxon>
        <taxon>Caudoviricetes</taxon>
        <taxon>Peduoviridae</taxon>
        <taxon>Maltschvirus</taxon>
        <taxon>Maltschvirus maltsch</taxon>
    </lineage>
</organism>
<dbReference type="Gene3D" id="2.60.120.40">
    <property type="match status" value="1"/>
</dbReference>
<proteinExistence type="predicted"/>
<sequence length="536" mass="55833">MIKPESNAPSQMQQWVRTTDKQIEDLERSIARLQTLLAGSLGTDHEQNFALNNVFSFNRFDDGTVDTTSTGMRFIGDVVADTGVDVAGVLTVGNPTRQLLNDDGEVIGLIPNFEMTAGQYEVNPVTGDGNYSPGRLHMTDSALDLSVNGVIAGDGLSIALSNTNQVAQTPVAIISVVGDGTNAVYEIAKTDATLASYVAGKYATVTGVDPSGYNIDGVIISAIDSSGANLKFTAANTTSASYVAGGYATISQFTEAYNGQLSVQGVGPDFAGITVNQDGVYAGNDAGNPATATAYVTPTTLKAPEVAGDYLKVNGTKVSVSATAPSSPANGDLWIDPSGSSAASSLTGSVVAQSLRCSYASAAARDAAILTPVEGMLCYLEDLNHVTAYLGSAWFPIAGQMPFFDVLKTANQTGVVSSSITLVTWPTAITNRGGFTVASNAVTVPYTGMYTINTALNFDSANTAGNNRHTLIYVNGTAVTRDQSWPGTTVDAATRSVWKGLLNANDVVDVRAYQTSGINMSIISTRTRLTISYDGP</sequence>
<dbReference type="EMBL" id="LR796499">
    <property type="protein sequence ID" value="CAB4148773.1"/>
    <property type="molecule type" value="Genomic_DNA"/>
</dbReference>
<accession>A0A6J5MUH6</accession>
<gene>
    <name evidence="1" type="ORF">UFOVP536_23</name>
</gene>
<dbReference type="InterPro" id="IPR008983">
    <property type="entry name" value="Tumour_necrosis_fac-like_dom"/>
</dbReference>
<name>A0A6J5MUH6_9CAUD</name>
<dbReference type="SUPFAM" id="SSF49842">
    <property type="entry name" value="TNF-like"/>
    <property type="match status" value="1"/>
</dbReference>